<reference evidence="2" key="1">
    <citation type="submission" date="2013-03" db="EMBL/GenBank/DDBJ databases">
        <title>Draft genome sequence of the hydrogen-ethanol-producing anaerobic alkalithermophilic Caloramator celere.</title>
        <authorList>
            <person name="Ciranna A."/>
            <person name="Larjo A."/>
            <person name="Kivisto A."/>
            <person name="Santala V."/>
            <person name="Roos C."/>
            <person name="Karp M."/>
        </authorList>
    </citation>
    <scope>NUCLEOTIDE SEQUENCE [LARGE SCALE GENOMIC DNA]</scope>
    <source>
        <strain evidence="2">DSM 8682</strain>
    </source>
</reference>
<accession>R7RV19</accession>
<keyword evidence="1" id="KW-0812">Transmembrane</keyword>
<keyword evidence="1" id="KW-0472">Membrane</keyword>
<feature type="transmembrane region" description="Helical" evidence="1">
    <location>
        <begin position="221"/>
        <end position="239"/>
    </location>
</feature>
<dbReference type="HOGENOM" id="CLU_031185_0_0_9"/>
<evidence type="ECO:0008006" key="4">
    <source>
        <dbReference type="Google" id="ProtNLM"/>
    </source>
</evidence>
<keyword evidence="3" id="KW-1185">Reference proteome</keyword>
<feature type="transmembrane region" description="Helical" evidence="1">
    <location>
        <begin position="83"/>
        <end position="102"/>
    </location>
</feature>
<dbReference type="OrthoDB" id="9776502at2"/>
<feature type="transmembrane region" description="Helical" evidence="1">
    <location>
        <begin position="179"/>
        <end position="200"/>
    </location>
</feature>
<feature type="transmembrane region" description="Helical" evidence="1">
    <location>
        <begin position="360"/>
        <end position="380"/>
    </location>
</feature>
<feature type="transmembrane region" description="Helical" evidence="1">
    <location>
        <begin position="386"/>
        <end position="407"/>
    </location>
</feature>
<keyword evidence="1" id="KW-1133">Transmembrane helix</keyword>
<evidence type="ECO:0000313" key="2">
    <source>
        <dbReference type="EMBL" id="CDF59355.1"/>
    </source>
</evidence>
<evidence type="ECO:0000313" key="3">
    <source>
        <dbReference type="Proteomes" id="UP000014923"/>
    </source>
</evidence>
<gene>
    <name evidence="2" type="ORF">TCEL_00821</name>
</gene>
<feature type="transmembrane region" description="Helical" evidence="1">
    <location>
        <begin position="7"/>
        <end position="25"/>
    </location>
</feature>
<protein>
    <recommendedName>
        <fullName evidence="4">Permeases of the major facilitator superfamily</fullName>
    </recommendedName>
</protein>
<dbReference type="Pfam" id="PF07613">
    <property type="entry name" value="DUF1576"/>
    <property type="match status" value="2"/>
</dbReference>
<evidence type="ECO:0000256" key="1">
    <source>
        <dbReference type="SAM" id="Phobius"/>
    </source>
</evidence>
<organism evidence="2 3">
    <name type="scientific">Thermobrachium celere DSM 8682</name>
    <dbReference type="NCBI Taxonomy" id="941824"/>
    <lineage>
        <taxon>Bacteria</taxon>
        <taxon>Bacillati</taxon>
        <taxon>Bacillota</taxon>
        <taxon>Clostridia</taxon>
        <taxon>Eubacteriales</taxon>
        <taxon>Clostridiaceae</taxon>
        <taxon>Thermobrachium</taxon>
    </lineage>
</organism>
<name>R7RV19_9CLOT</name>
<dbReference type="eggNOG" id="ENOG502Z7MK">
    <property type="taxonomic scope" value="Bacteria"/>
</dbReference>
<dbReference type="AlphaFoldDB" id="R7RV19"/>
<feature type="transmembrane region" description="Helical" evidence="1">
    <location>
        <begin position="321"/>
        <end position="348"/>
    </location>
</feature>
<feature type="transmembrane region" description="Helical" evidence="1">
    <location>
        <begin position="147"/>
        <end position="167"/>
    </location>
</feature>
<dbReference type="InterPro" id="IPR011470">
    <property type="entry name" value="DUF1576"/>
</dbReference>
<dbReference type="Proteomes" id="UP000014923">
    <property type="component" value="Unassembled WGS sequence"/>
</dbReference>
<dbReference type="RefSeq" id="WP_018663184.1">
    <property type="nucleotide sequence ID" value="NZ_HF952018.1"/>
</dbReference>
<proteinExistence type="predicted"/>
<dbReference type="EMBL" id="CAVN010000099">
    <property type="protein sequence ID" value="CDF59355.1"/>
    <property type="molecule type" value="Genomic_DNA"/>
</dbReference>
<feature type="transmembrane region" description="Helical" evidence="1">
    <location>
        <begin position="55"/>
        <end position="76"/>
    </location>
</feature>
<comment type="caution">
    <text evidence="2">The sequence shown here is derived from an EMBL/GenBank/DDBJ whole genome shotgun (WGS) entry which is preliminary data.</text>
</comment>
<sequence length="412" mass="45341">MKNHYRLHYFFIFIFICFITFGFVHDGFLNVFEGLIKIIKEPDILITDYFEVGGIGATFVNAGLIGIINTIIFLILKAKPNGAIIAAIWTSVGFAMFGKNIVNIWPVMFGVWLYSKYKKESFLNYALIAIFSTNLSPTLIQFKGLEILHPIFSTMLGVGISILLGFIFPPLAAYCLKFHQGYCLYNTGLTAGFIATVLVSNVRAFGGDIPKRLLWYNKNDVGVEFILMLVFLLMILFSLKISGKLKIDSIRELNKTSGKLVTDFTVLYGEEVALLNMGIMGIFYMIFILLISNLNGPTIGALFTIVGFAALGKHFNNTLPVVFGAAISSYLNVHSVTSPAVVLAMLFCTTLAPISGEFGVLWGVLAGFLHVSMSLSVGYLHGGINLYNNGFAGGLVAMFLIPLINAFERRNA</sequence>